<proteinExistence type="predicted"/>
<accession>A0ABP0WL42</accession>
<evidence type="ECO:0000256" key="1">
    <source>
        <dbReference type="SAM" id="MobiDB-lite"/>
    </source>
</evidence>
<name>A0ABP0WL42_9BRYO</name>
<keyword evidence="3" id="KW-1185">Reference proteome</keyword>
<feature type="region of interest" description="Disordered" evidence="1">
    <location>
        <begin position="18"/>
        <end position="89"/>
    </location>
</feature>
<protein>
    <submittedName>
        <fullName evidence="2">Uncharacterized protein</fullName>
    </submittedName>
</protein>
<gene>
    <name evidence="2" type="ORF">CSSPJE1EN1_LOCUS13067</name>
</gene>
<reference evidence="2" key="1">
    <citation type="submission" date="2024-02" db="EMBL/GenBank/DDBJ databases">
        <authorList>
            <consortium name="ELIXIR-Norway"/>
            <consortium name="Elixir Norway"/>
        </authorList>
    </citation>
    <scope>NUCLEOTIDE SEQUENCE</scope>
</reference>
<dbReference type="Proteomes" id="UP001497444">
    <property type="component" value="Chromosome 19"/>
</dbReference>
<evidence type="ECO:0000313" key="3">
    <source>
        <dbReference type="Proteomes" id="UP001497444"/>
    </source>
</evidence>
<organism evidence="2 3">
    <name type="scientific">Sphagnum jensenii</name>
    <dbReference type="NCBI Taxonomy" id="128206"/>
    <lineage>
        <taxon>Eukaryota</taxon>
        <taxon>Viridiplantae</taxon>
        <taxon>Streptophyta</taxon>
        <taxon>Embryophyta</taxon>
        <taxon>Bryophyta</taxon>
        <taxon>Sphagnophytina</taxon>
        <taxon>Sphagnopsida</taxon>
        <taxon>Sphagnales</taxon>
        <taxon>Sphagnaceae</taxon>
        <taxon>Sphagnum</taxon>
    </lineage>
</organism>
<dbReference type="EMBL" id="OZ020114">
    <property type="protein sequence ID" value="CAK9267589.1"/>
    <property type="molecule type" value="Genomic_DNA"/>
</dbReference>
<sequence>MIRLGQPPRRVRLVEIRESGNAEPSPIDVNSSSITVPCRTEPDRSKFTSPISSPKSASPVELRTPSQCRAKPGPIDRNPQVRECRTGPC</sequence>
<feature type="compositionally biased region" description="Basic and acidic residues" evidence="1">
    <location>
        <begin position="79"/>
        <end position="89"/>
    </location>
</feature>
<evidence type="ECO:0000313" key="2">
    <source>
        <dbReference type="EMBL" id="CAK9267589.1"/>
    </source>
</evidence>
<feature type="compositionally biased region" description="Polar residues" evidence="1">
    <location>
        <begin position="47"/>
        <end position="56"/>
    </location>
</feature>